<dbReference type="OrthoDB" id="267336at2"/>
<dbReference type="EMBL" id="BLIV01000001">
    <property type="protein sequence ID" value="GFE48362.1"/>
    <property type="molecule type" value="Genomic_DNA"/>
</dbReference>
<dbReference type="Proteomes" id="UP000436522">
    <property type="component" value="Unassembled WGS sequence"/>
</dbReference>
<protein>
    <recommendedName>
        <fullName evidence="2">Peptidase S1 domain-containing protein</fullName>
    </recommendedName>
</protein>
<evidence type="ECO:0000313" key="4">
    <source>
        <dbReference type="Proteomes" id="UP000436522"/>
    </source>
</evidence>
<accession>A0A640VKY4</accession>
<feature type="domain" description="Peptidase S1" evidence="2">
    <location>
        <begin position="163"/>
        <end position="440"/>
    </location>
</feature>
<organism evidence="3 4">
    <name type="scientific">Roseobacter cerasinus</name>
    <dbReference type="NCBI Taxonomy" id="2602289"/>
    <lineage>
        <taxon>Bacteria</taxon>
        <taxon>Pseudomonadati</taxon>
        <taxon>Pseudomonadota</taxon>
        <taxon>Alphaproteobacteria</taxon>
        <taxon>Rhodobacterales</taxon>
        <taxon>Roseobacteraceae</taxon>
        <taxon>Roseobacter</taxon>
    </lineage>
</organism>
<dbReference type="PROSITE" id="PS50240">
    <property type="entry name" value="TRYPSIN_DOM"/>
    <property type="match status" value="1"/>
</dbReference>
<proteinExistence type="predicted"/>
<dbReference type="InterPro" id="IPR051333">
    <property type="entry name" value="CLIP_Serine_Protease"/>
</dbReference>
<evidence type="ECO:0000259" key="2">
    <source>
        <dbReference type="PROSITE" id="PS50240"/>
    </source>
</evidence>
<dbReference type="PRINTS" id="PR00722">
    <property type="entry name" value="CHYMOTRYPSIN"/>
</dbReference>
<feature type="signal peptide" evidence="1">
    <location>
        <begin position="1"/>
        <end position="21"/>
    </location>
</feature>
<dbReference type="GO" id="GO:0006508">
    <property type="term" value="P:proteolysis"/>
    <property type="evidence" value="ECO:0007669"/>
    <property type="project" value="InterPro"/>
</dbReference>
<sequence length="470" mass="49886">MQQMKNAMAGVLLCLAGGALAQSADLPNPTLTEEALAPVPDQARVIEKHALGTIRGDEPFKPADDLAPLPPRVIDEFKQVSKSFSDGDLIRVQTVDGQIYYWRGAGNGDAVTPGGGIVEPPDRVIKMQEALAPLIAPPSGIKPKAVYLLDEGGLVENDSTSRRCGADTWDARTHCAFFAVLLRAEGYGVLCTGTLISQRHVLTAAHCLEKFLDRDARNARVTLSIGINTDWAALPVAPDGVCIFANGTCAAPGQLREGPDLALITLAEGAVTSAKEALKQKGRAPKDLDQAFAPLAKAGTAERMWRVPDIGTNGFVVYSFGRNIFGGYGLKTALMAYSLRSLDACAGRIQDGICLGTQYANLQDDDKGLCAGDSGAGIFKWAEESPAGYGRWVLMGVVSGTTASRVCFETGNILLSSQHPRNVLRVDTVEVQAWLQARMHMLGVSELTFASPVLVPPVASAALEIQVSSE</sequence>
<dbReference type="PROSITE" id="PS00134">
    <property type="entry name" value="TRYPSIN_HIS"/>
    <property type="match status" value="1"/>
</dbReference>
<keyword evidence="1" id="KW-0732">Signal</keyword>
<dbReference type="InterPro" id="IPR001314">
    <property type="entry name" value="Peptidase_S1A"/>
</dbReference>
<dbReference type="InterPro" id="IPR043504">
    <property type="entry name" value="Peptidase_S1_PA_chymotrypsin"/>
</dbReference>
<dbReference type="Pfam" id="PF00089">
    <property type="entry name" value="Trypsin"/>
    <property type="match status" value="1"/>
</dbReference>
<reference evidence="3 4" key="1">
    <citation type="submission" date="2019-12" db="EMBL/GenBank/DDBJ databases">
        <title>Roseobacter cerasinus sp. nov., isolated from seawater around aquaculture.</title>
        <authorList>
            <person name="Muramatsu S."/>
            <person name="Takabe Y."/>
            <person name="Mori K."/>
            <person name="Takaichi S."/>
            <person name="Hanada S."/>
        </authorList>
    </citation>
    <scope>NUCLEOTIDE SEQUENCE [LARGE SCALE GENOMIC DNA]</scope>
    <source>
        <strain evidence="3 4">AI77</strain>
    </source>
</reference>
<evidence type="ECO:0000313" key="3">
    <source>
        <dbReference type="EMBL" id="GFE48362.1"/>
    </source>
</evidence>
<comment type="caution">
    <text evidence="3">The sequence shown here is derived from an EMBL/GenBank/DDBJ whole genome shotgun (WGS) entry which is preliminary data.</text>
</comment>
<dbReference type="InterPro" id="IPR001254">
    <property type="entry name" value="Trypsin_dom"/>
</dbReference>
<keyword evidence="4" id="KW-1185">Reference proteome</keyword>
<dbReference type="AlphaFoldDB" id="A0A640VKY4"/>
<dbReference type="GO" id="GO:0004252">
    <property type="term" value="F:serine-type endopeptidase activity"/>
    <property type="evidence" value="ECO:0007669"/>
    <property type="project" value="InterPro"/>
</dbReference>
<dbReference type="PANTHER" id="PTHR24260">
    <property type="match status" value="1"/>
</dbReference>
<dbReference type="SUPFAM" id="SSF50494">
    <property type="entry name" value="Trypsin-like serine proteases"/>
    <property type="match status" value="1"/>
</dbReference>
<evidence type="ECO:0000256" key="1">
    <source>
        <dbReference type="SAM" id="SignalP"/>
    </source>
</evidence>
<name>A0A640VKY4_9RHOB</name>
<dbReference type="InterPro" id="IPR018114">
    <property type="entry name" value="TRYPSIN_HIS"/>
</dbReference>
<dbReference type="InterPro" id="IPR009003">
    <property type="entry name" value="Peptidase_S1_PA"/>
</dbReference>
<feature type="chain" id="PRO_5025028060" description="Peptidase S1 domain-containing protein" evidence="1">
    <location>
        <begin position="22"/>
        <end position="470"/>
    </location>
</feature>
<gene>
    <name evidence="3" type="ORF">So717_01150</name>
</gene>
<dbReference type="PANTHER" id="PTHR24260:SF136">
    <property type="entry name" value="GH08193P-RELATED"/>
    <property type="match status" value="1"/>
</dbReference>
<dbReference type="Gene3D" id="2.40.10.10">
    <property type="entry name" value="Trypsin-like serine proteases"/>
    <property type="match status" value="1"/>
</dbReference>